<protein>
    <submittedName>
        <fullName evidence="3">Uncharacterized protein</fullName>
    </submittedName>
</protein>
<evidence type="ECO:0000256" key="1">
    <source>
        <dbReference type="SAM" id="MobiDB-lite"/>
    </source>
</evidence>
<reference evidence="3" key="1">
    <citation type="submission" date="2023-03" db="EMBL/GenBank/DDBJ databases">
        <title>Massive genome expansion in bonnet fungi (Mycena s.s.) driven by repeated elements and novel gene families across ecological guilds.</title>
        <authorList>
            <consortium name="Lawrence Berkeley National Laboratory"/>
            <person name="Harder C.B."/>
            <person name="Miyauchi S."/>
            <person name="Viragh M."/>
            <person name="Kuo A."/>
            <person name="Thoen E."/>
            <person name="Andreopoulos B."/>
            <person name="Lu D."/>
            <person name="Skrede I."/>
            <person name="Drula E."/>
            <person name="Henrissat B."/>
            <person name="Morin E."/>
            <person name="Kohler A."/>
            <person name="Barry K."/>
            <person name="LaButti K."/>
            <person name="Morin E."/>
            <person name="Salamov A."/>
            <person name="Lipzen A."/>
            <person name="Mereny Z."/>
            <person name="Hegedus B."/>
            <person name="Baldrian P."/>
            <person name="Stursova M."/>
            <person name="Weitz H."/>
            <person name="Taylor A."/>
            <person name="Grigoriev I.V."/>
            <person name="Nagy L.G."/>
            <person name="Martin F."/>
            <person name="Kauserud H."/>
        </authorList>
    </citation>
    <scope>NUCLEOTIDE SEQUENCE</scope>
    <source>
        <strain evidence="3">CBHHK182m</strain>
    </source>
</reference>
<keyword evidence="4" id="KW-1185">Reference proteome</keyword>
<dbReference type="Proteomes" id="UP001215598">
    <property type="component" value="Unassembled WGS sequence"/>
</dbReference>
<feature type="chain" id="PRO_5042114653" evidence="2">
    <location>
        <begin position="21"/>
        <end position="135"/>
    </location>
</feature>
<proteinExistence type="predicted"/>
<evidence type="ECO:0000313" key="4">
    <source>
        <dbReference type="Proteomes" id="UP001215598"/>
    </source>
</evidence>
<feature type="signal peptide" evidence="2">
    <location>
        <begin position="1"/>
        <end position="20"/>
    </location>
</feature>
<sequence>MKALSSLFIFIQVAVSGVSALPVEAATSAETRRNDHQHVPFFKYPAVEEANDIRRSPLEYVPFVNYPGDSEHDETDSDTQNVNEERGIHRPCGRSTPSHCKPFVHYPDELEANSEDGKQERAVGAPPFVHYPTDE</sequence>
<name>A0AAD7GSC5_9AGAR</name>
<accession>A0AAD7GSC5</accession>
<evidence type="ECO:0000256" key="2">
    <source>
        <dbReference type="SAM" id="SignalP"/>
    </source>
</evidence>
<feature type="region of interest" description="Disordered" evidence="1">
    <location>
        <begin position="65"/>
        <end position="135"/>
    </location>
</feature>
<gene>
    <name evidence="3" type="ORF">B0H16DRAFT_1638022</name>
</gene>
<keyword evidence="2" id="KW-0732">Signal</keyword>
<organism evidence="3 4">
    <name type="scientific">Mycena metata</name>
    <dbReference type="NCBI Taxonomy" id="1033252"/>
    <lineage>
        <taxon>Eukaryota</taxon>
        <taxon>Fungi</taxon>
        <taxon>Dikarya</taxon>
        <taxon>Basidiomycota</taxon>
        <taxon>Agaricomycotina</taxon>
        <taxon>Agaricomycetes</taxon>
        <taxon>Agaricomycetidae</taxon>
        <taxon>Agaricales</taxon>
        <taxon>Marasmiineae</taxon>
        <taxon>Mycenaceae</taxon>
        <taxon>Mycena</taxon>
    </lineage>
</organism>
<comment type="caution">
    <text evidence="3">The sequence shown here is derived from an EMBL/GenBank/DDBJ whole genome shotgun (WGS) entry which is preliminary data.</text>
</comment>
<dbReference type="EMBL" id="JARKIB010000492">
    <property type="protein sequence ID" value="KAJ7704155.1"/>
    <property type="molecule type" value="Genomic_DNA"/>
</dbReference>
<evidence type="ECO:0000313" key="3">
    <source>
        <dbReference type="EMBL" id="KAJ7704155.1"/>
    </source>
</evidence>
<dbReference type="AlphaFoldDB" id="A0AAD7GSC5"/>